<feature type="domain" description="GCVT N-terminal" evidence="3">
    <location>
        <begin position="439"/>
        <end position="716"/>
    </location>
</feature>
<dbReference type="Gene3D" id="3.30.9.10">
    <property type="entry name" value="D-Amino Acid Oxidase, subunit A, domain 2"/>
    <property type="match status" value="1"/>
</dbReference>
<dbReference type="PANTHER" id="PTHR43757:SF2">
    <property type="entry name" value="AMINOMETHYLTRANSFERASE, MITOCHONDRIAL"/>
    <property type="match status" value="1"/>
</dbReference>
<dbReference type="InterPro" id="IPR032503">
    <property type="entry name" value="FAO_M"/>
</dbReference>
<dbReference type="SUPFAM" id="SSF103025">
    <property type="entry name" value="Folate-binding domain"/>
    <property type="match status" value="1"/>
</dbReference>
<sequence>MADQLPTRARVVVIGAGVGGASVAYHLAEAGERDVLVLDRAEPTSGSTFHSAGLVGILRSDPTLTRMNRYSAELYARLEEGDHPPGWTPTGGLKLASSPERLEELRRQAGWARAFDLPLHEISVAEALELFPVMSTDGLTGAVALPLDGHVDPSQLCLSLLAGARAGGVRVQHHTRVLAIDTETDARGRARVRRVRTDRGDVECEVVVDCGGMFAAEIARMVGVRVPVVPMAHQYAVTEPLPDGVLPPGFSIPSVRDPDRLVYWRQEGPGFVMGGYERDPAPWSVSATALDAVPADFNGRLLAPDWDRFLPIAANAASRVPLMDSLGVRTLINGPEAFTPDNEFCLGETEVAGFFVAAGFNAHGIAGAGGVGRVMAAWVLDGDPGYDLWHMDIRRFGPAYASPALSLARTVENYATYYDIAYPARQRRSGRPLRTSPAYPWHAAHGAVFGEKSGWERVDWYAANEGAAPDAVRPDGWAGTAWSPAIAAEHRACRERAALFDESSFGKLLVTGPDAATALEALCDNRVARDVGAVTYTQLLNDRGGIECDLTVTRTGPDEFLLVTGTAFAGHDLSWVRRGLERLGADATARDVTGSLVVYGLWGPLAREILAPLTTADLSRPFMTSQTATLGTVPVRLTRVTFVGELGWEIYASTEYGAGLWSLLMDAGAPHGLLAAGYRAIDSLRLEKGYRVWAGDLTPETTPDEAGLSFCVKLAKPGGFTGRDALAADRETGLSRRLVTLRLAAPTAVAVGGEPVRTPEGTIVGRVTSAGQGFTPPASLALAYLPLPLTGPGTRVAVDLFGTWVDADVVPDATYDPTSARVRA</sequence>
<dbReference type="SUPFAM" id="SSF101790">
    <property type="entry name" value="Aminomethyltransferase beta-barrel domain"/>
    <property type="match status" value="1"/>
</dbReference>
<evidence type="ECO:0000259" key="2">
    <source>
        <dbReference type="Pfam" id="PF01266"/>
    </source>
</evidence>
<dbReference type="InterPro" id="IPR006222">
    <property type="entry name" value="GCVT_N"/>
</dbReference>
<dbReference type="Pfam" id="PF01266">
    <property type="entry name" value="DAO"/>
    <property type="match status" value="1"/>
</dbReference>
<organism evidence="6 7">
    <name type="scientific">Spongisporangium articulatum</name>
    <dbReference type="NCBI Taxonomy" id="3362603"/>
    <lineage>
        <taxon>Bacteria</taxon>
        <taxon>Bacillati</taxon>
        <taxon>Actinomycetota</taxon>
        <taxon>Actinomycetes</taxon>
        <taxon>Kineosporiales</taxon>
        <taxon>Kineosporiaceae</taxon>
        <taxon>Spongisporangium</taxon>
    </lineage>
</organism>
<evidence type="ECO:0000313" key="6">
    <source>
        <dbReference type="EMBL" id="MFI7589271.1"/>
    </source>
</evidence>
<feature type="domain" description="FAD dependent oxidoreductase" evidence="2">
    <location>
        <begin position="10"/>
        <end position="378"/>
    </location>
</feature>
<dbReference type="Pfam" id="PF01571">
    <property type="entry name" value="GCV_T"/>
    <property type="match status" value="1"/>
</dbReference>
<reference evidence="6 7" key="1">
    <citation type="submission" date="2024-10" db="EMBL/GenBank/DDBJ databases">
        <title>The Natural Products Discovery Center: Release of the First 8490 Sequenced Strains for Exploring Actinobacteria Biosynthetic Diversity.</title>
        <authorList>
            <person name="Kalkreuter E."/>
            <person name="Kautsar S.A."/>
            <person name="Yang D."/>
            <person name="Bader C.D."/>
            <person name="Teijaro C.N."/>
            <person name="Fluegel L."/>
            <person name="Davis C.M."/>
            <person name="Simpson J.R."/>
            <person name="Lauterbach L."/>
            <person name="Steele A.D."/>
            <person name="Gui C."/>
            <person name="Meng S."/>
            <person name="Li G."/>
            <person name="Viehrig K."/>
            <person name="Ye F."/>
            <person name="Su P."/>
            <person name="Kiefer A.F."/>
            <person name="Nichols A."/>
            <person name="Cepeda A.J."/>
            <person name="Yan W."/>
            <person name="Fan B."/>
            <person name="Jiang Y."/>
            <person name="Adhikari A."/>
            <person name="Zheng C.-J."/>
            <person name="Schuster L."/>
            <person name="Cowan T.M."/>
            <person name="Smanski M.J."/>
            <person name="Chevrette M.G."/>
            <person name="De Carvalho L.P.S."/>
            <person name="Shen B."/>
        </authorList>
    </citation>
    <scope>NUCLEOTIDE SEQUENCE [LARGE SCALE GENOMIC DNA]</scope>
    <source>
        <strain evidence="6 7">NPDC049639</strain>
    </source>
</reference>
<dbReference type="InterPro" id="IPR027266">
    <property type="entry name" value="TrmE/GcvT-like"/>
</dbReference>
<dbReference type="Proteomes" id="UP001612915">
    <property type="component" value="Unassembled WGS sequence"/>
</dbReference>
<keyword evidence="7" id="KW-1185">Reference proteome</keyword>
<dbReference type="InterPro" id="IPR006076">
    <property type="entry name" value="FAD-dep_OxRdtase"/>
</dbReference>
<dbReference type="Gene3D" id="3.30.1360.120">
    <property type="entry name" value="Probable tRNA modification gtpase trme, domain 1"/>
    <property type="match status" value="1"/>
</dbReference>
<dbReference type="SUPFAM" id="SSF54373">
    <property type="entry name" value="FAD-linked reductases, C-terminal domain"/>
    <property type="match status" value="1"/>
</dbReference>
<evidence type="ECO:0000259" key="4">
    <source>
        <dbReference type="Pfam" id="PF08669"/>
    </source>
</evidence>
<dbReference type="SUPFAM" id="SSF51905">
    <property type="entry name" value="FAD/NAD(P)-binding domain"/>
    <property type="match status" value="1"/>
</dbReference>
<dbReference type="Gene3D" id="2.40.30.110">
    <property type="entry name" value="Aminomethyltransferase beta-barrel domains"/>
    <property type="match status" value="1"/>
</dbReference>
<comment type="caution">
    <text evidence="6">The sequence shown here is derived from an EMBL/GenBank/DDBJ whole genome shotgun (WGS) entry which is preliminary data.</text>
</comment>
<evidence type="ECO:0000313" key="7">
    <source>
        <dbReference type="Proteomes" id="UP001612915"/>
    </source>
</evidence>
<dbReference type="RefSeq" id="WP_398283813.1">
    <property type="nucleotide sequence ID" value="NZ_JBITLV010000007.1"/>
</dbReference>
<dbReference type="InterPro" id="IPR013977">
    <property type="entry name" value="GcvT_C"/>
</dbReference>
<feature type="domain" description="FAD dependent oxidoreductase central" evidence="5">
    <location>
        <begin position="381"/>
        <end position="436"/>
    </location>
</feature>
<dbReference type="InterPro" id="IPR029043">
    <property type="entry name" value="GcvT/YgfZ_C"/>
</dbReference>
<dbReference type="PANTHER" id="PTHR43757">
    <property type="entry name" value="AMINOMETHYLTRANSFERASE"/>
    <property type="match status" value="1"/>
</dbReference>
<dbReference type="EMBL" id="JBITLV010000007">
    <property type="protein sequence ID" value="MFI7589271.1"/>
    <property type="molecule type" value="Genomic_DNA"/>
</dbReference>
<evidence type="ECO:0000259" key="5">
    <source>
        <dbReference type="Pfam" id="PF16350"/>
    </source>
</evidence>
<dbReference type="InterPro" id="IPR036188">
    <property type="entry name" value="FAD/NAD-bd_sf"/>
</dbReference>
<dbReference type="Pfam" id="PF08669">
    <property type="entry name" value="GCV_T_C"/>
    <property type="match status" value="1"/>
</dbReference>
<comment type="similarity">
    <text evidence="1">Belongs to the GcvT family.</text>
</comment>
<dbReference type="Gene3D" id="3.30.70.1400">
    <property type="entry name" value="Aminomethyltransferase beta-barrel domains"/>
    <property type="match status" value="1"/>
</dbReference>
<proteinExistence type="inferred from homology"/>
<evidence type="ECO:0000256" key="1">
    <source>
        <dbReference type="ARBA" id="ARBA00008609"/>
    </source>
</evidence>
<accession>A0ABW8AS99</accession>
<feature type="domain" description="Aminomethyltransferase C-terminal" evidence="4">
    <location>
        <begin position="736"/>
        <end position="816"/>
    </location>
</feature>
<name>A0ABW8AS99_9ACTN</name>
<dbReference type="InterPro" id="IPR028896">
    <property type="entry name" value="GcvT/YgfZ/DmdA"/>
</dbReference>
<protein>
    <submittedName>
        <fullName evidence="6">FAD-dependent oxidoreductase</fullName>
    </submittedName>
</protein>
<dbReference type="Pfam" id="PF16350">
    <property type="entry name" value="FAO_M"/>
    <property type="match status" value="1"/>
</dbReference>
<evidence type="ECO:0000259" key="3">
    <source>
        <dbReference type="Pfam" id="PF01571"/>
    </source>
</evidence>
<gene>
    <name evidence="6" type="ORF">ACIB24_19570</name>
</gene>
<dbReference type="Gene3D" id="3.50.50.60">
    <property type="entry name" value="FAD/NAD(P)-binding domain"/>
    <property type="match status" value="1"/>
</dbReference>